<evidence type="ECO:0000313" key="4">
    <source>
        <dbReference type="EMBL" id="KAF2320172.1"/>
    </source>
</evidence>
<dbReference type="EMBL" id="JAAGAX010000003">
    <property type="protein sequence ID" value="KAF2320173.1"/>
    <property type="molecule type" value="Genomic_DNA"/>
</dbReference>
<dbReference type="EMBL" id="JAAGAX010000003">
    <property type="protein sequence ID" value="KAF2320139.1"/>
    <property type="molecule type" value="Genomic_DNA"/>
</dbReference>
<evidence type="ECO:0000313" key="6">
    <source>
        <dbReference type="EMBL" id="KAF2320187.1"/>
    </source>
</evidence>
<gene>
    <name evidence="1" type="ORF">GH714_024022</name>
    <name evidence="2" type="ORF">GH714_024250</name>
    <name evidence="3" type="ORF">GH714_024324</name>
    <name evidence="4" type="ORF">GH714_024958</name>
    <name evidence="5" type="ORF">GH714_024974</name>
    <name evidence="6" type="ORF">GH714_025171</name>
</gene>
<proteinExistence type="predicted"/>
<organism evidence="5 7">
    <name type="scientific">Hevea brasiliensis</name>
    <name type="common">Para rubber tree</name>
    <name type="synonym">Siphonia brasiliensis</name>
    <dbReference type="NCBI Taxonomy" id="3981"/>
    <lineage>
        <taxon>Eukaryota</taxon>
        <taxon>Viridiplantae</taxon>
        <taxon>Streptophyta</taxon>
        <taxon>Embryophyta</taxon>
        <taxon>Tracheophyta</taxon>
        <taxon>Spermatophyta</taxon>
        <taxon>Magnoliopsida</taxon>
        <taxon>eudicotyledons</taxon>
        <taxon>Gunneridae</taxon>
        <taxon>Pentapetalae</taxon>
        <taxon>rosids</taxon>
        <taxon>fabids</taxon>
        <taxon>Malpighiales</taxon>
        <taxon>Euphorbiaceae</taxon>
        <taxon>Crotonoideae</taxon>
        <taxon>Micrandreae</taxon>
        <taxon>Hevea</taxon>
    </lineage>
</organism>
<comment type="caution">
    <text evidence="5">The sequence shown here is derived from an EMBL/GenBank/DDBJ whole genome shotgun (WGS) entry which is preliminary data.</text>
</comment>
<dbReference type="EMBL" id="JAAGAX010000003">
    <property type="protein sequence ID" value="KAF2320146.1"/>
    <property type="molecule type" value="Genomic_DNA"/>
</dbReference>
<evidence type="ECO:0000313" key="2">
    <source>
        <dbReference type="EMBL" id="KAF2320139.1"/>
    </source>
</evidence>
<evidence type="ECO:0000313" key="3">
    <source>
        <dbReference type="EMBL" id="KAF2320146.1"/>
    </source>
</evidence>
<dbReference type="Gene3D" id="3.80.10.10">
    <property type="entry name" value="Ribonuclease Inhibitor"/>
    <property type="match status" value="1"/>
</dbReference>
<dbReference type="EMBL" id="JAAGAX010000003">
    <property type="protein sequence ID" value="KAF2320124.1"/>
    <property type="molecule type" value="Genomic_DNA"/>
</dbReference>
<reference evidence="5 7" key="1">
    <citation type="journal article" date="2020" name="Mol. Plant">
        <title>The Chromosome-Based Rubber Tree Genome Provides New Insights into Spurge Genome Evolution and Rubber Biosynthesis.</title>
        <authorList>
            <person name="Liu J."/>
            <person name="Shi C."/>
            <person name="Shi C.C."/>
            <person name="Li W."/>
            <person name="Zhang Q.J."/>
            <person name="Zhang Y."/>
            <person name="Li K."/>
            <person name="Lu H.F."/>
            <person name="Shi C."/>
            <person name="Zhu S.T."/>
            <person name="Xiao Z.Y."/>
            <person name="Nan H."/>
            <person name="Yue Y."/>
            <person name="Zhu X.G."/>
            <person name="Wu Y."/>
            <person name="Hong X.N."/>
            <person name="Fan G.Y."/>
            <person name="Tong Y."/>
            <person name="Zhang D."/>
            <person name="Mao C.L."/>
            <person name="Liu Y.L."/>
            <person name="Hao S.J."/>
            <person name="Liu W.Q."/>
            <person name="Lv M.Q."/>
            <person name="Zhang H.B."/>
            <person name="Liu Y."/>
            <person name="Hu-Tang G.R."/>
            <person name="Wang J.P."/>
            <person name="Wang J.H."/>
            <person name="Sun Y.H."/>
            <person name="Ni S.B."/>
            <person name="Chen W.B."/>
            <person name="Zhang X.C."/>
            <person name="Jiao Y.N."/>
            <person name="Eichler E.E."/>
            <person name="Li G.H."/>
            <person name="Liu X."/>
            <person name="Gao L.Z."/>
        </authorList>
    </citation>
    <scope>NUCLEOTIDE SEQUENCE [LARGE SCALE GENOMIC DNA]</scope>
    <source>
        <strain evidence="7">cv. GT1</strain>
        <tissue evidence="5">Leaf</tissue>
    </source>
</reference>
<protein>
    <submittedName>
        <fullName evidence="5">Uncharacterized protein</fullName>
    </submittedName>
</protein>
<evidence type="ECO:0000313" key="7">
    <source>
        <dbReference type="Proteomes" id="UP000467840"/>
    </source>
</evidence>
<evidence type="ECO:0000313" key="1">
    <source>
        <dbReference type="EMBL" id="KAF2320124.1"/>
    </source>
</evidence>
<dbReference type="Proteomes" id="UP000467840">
    <property type="component" value="Chromosome 10"/>
</dbReference>
<dbReference type="EMBL" id="JAAGAX010000003">
    <property type="protein sequence ID" value="KAF2320187.1"/>
    <property type="molecule type" value="Genomic_DNA"/>
</dbReference>
<sequence>MTIEKLSEFEITNMAQVKCCVAGECDKLQAIVNGDQMVTNASGEIEVGLKSIEYLLEELTVDDCSEVTRLVSCNDSGNEIKHVLPALKKVSLHFLPELDSISDVLSISPRMDWMSFYHCPNLKSLPICKVFHTKLRQIKGEESWWQALEWQNTEQDSWEGIFTPVDECD</sequence>
<evidence type="ECO:0000313" key="5">
    <source>
        <dbReference type="EMBL" id="KAF2320173.1"/>
    </source>
</evidence>
<dbReference type="AlphaFoldDB" id="A0A6A6N6R4"/>
<accession>A0A6A6N6R4</accession>
<dbReference type="InterPro" id="IPR032675">
    <property type="entry name" value="LRR_dom_sf"/>
</dbReference>
<dbReference type="EMBL" id="JAAGAX010000003">
    <property type="protein sequence ID" value="KAF2320172.1"/>
    <property type="molecule type" value="Genomic_DNA"/>
</dbReference>
<name>A0A6A6N6R4_HEVBR</name>
<keyword evidence="7" id="KW-1185">Reference proteome</keyword>